<gene>
    <name evidence="2" type="ORF">DPBNPPHM_01775</name>
    <name evidence="1" type="ORF">OPDIPICF_00633</name>
</gene>
<keyword evidence="4" id="KW-1185">Reference proteome</keyword>
<dbReference type="PANTHER" id="PTHR35850">
    <property type="entry name" value="CYTOPLASMIC PROTEIN-RELATED"/>
    <property type="match status" value="1"/>
</dbReference>
<evidence type="ECO:0008006" key="5">
    <source>
        <dbReference type="Google" id="ProtNLM"/>
    </source>
</evidence>
<name>A0A5S9N5H0_9GAMM</name>
<proteinExistence type="predicted"/>
<dbReference type="EMBL" id="CACSIO010000001">
    <property type="protein sequence ID" value="CAA0084166.1"/>
    <property type="molecule type" value="Genomic_DNA"/>
</dbReference>
<dbReference type="PANTHER" id="PTHR35850:SF1">
    <property type="entry name" value="TYPE VI SECRETION SYSTEM SHEATH PROTEIN TSSB1"/>
    <property type="match status" value="1"/>
</dbReference>
<organism evidence="1 4">
    <name type="scientific">BD1-7 clade bacterium</name>
    <dbReference type="NCBI Taxonomy" id="2029982"/>
    <lineage>
        <taxon>Bacteria</taxon>
        <taxon>Pseudomonadati</taxon>
        <taxon>Pseudomonadota</taxon>
        <taxon>Gammaproteobacteria</taxon>
        <taxon>Cellvibrionales</taxon>
        <taxon>Spongiibacteraceae</taxon>
        <taxon>BD1-7 clade</taxon>
    </lineage>
</organism>
<evidence type="ECO:0000313" key="3">
    <source>
        <dbReference type="Proteomes" id="UP000434580"/>
    </source>
</evidence>
<protein>
    <recommendedName>
        <fullName evidence="5">Type VI secretion system contractile sheath small subunit</fullName>
    </recommendedName>
</protein>
<reference evidence="3 4" key="1">
    <citation type="submission" date="2019-11" db="EMBL/GenBank/DDBJ databases">
        <authorList>
            <person name="Holert J."/>
        </authorList>
    </citation>
    <scope>NUCLEOTIDE SEQUENCE [LARGE SCALE GENOMIC DNA]</scope>
    <source>
        <strain evidence="2">BC5_2</strain>
        <strain evidence="1">SB11_3</strain>
    </source>
</reference>
<dbReference type="Pfam" id="PF05591">
    <property type="entry name" value="T6SS_VipA"/>
    <property type="match status" value="1"/>
</dbReference>
<sequence>MALNAQHKRISKNRVSITYDVETNGAMETRELPFVVGVVGQFSGERPSDQKSDPEDRDFIGIDKDNFDDVMSKIGPQLSFKVDNKMADDDSEFQVDLEFKSMRDFHPETLVDKIEPLQRMVEVRNKLKTLLSKADRSRDLERLLKEVLQEPKAIEEMAKELGVDKEAK</sequence>
<evidence type="ECO:0000313" key="1">
    <source>
        <dbReference type="EMBL" id="CAA0084166.1"/>
    </source>
</evidence>
<dbReference type="Proteomes" id="UP000441399">
    <property type="component" value="Unassembled WGS sequence"/>
</dbReference>
<dbReference type="OrthoDB" id="9789942at2"/>
<dbReference type="EMBL" id="CACSII010000017">
    <property type="protein sequence ID" value="CAA0114023.1"/>
    <property type="molecule type" value="Genomic_DNA"/>
</dbReference>
<evidence type="ECO:0000313" key="2">
    <source>
        <dbReference type="EMBL" id="CAA0114023.1"/>
    </source>
</evidence>
<dbReference type="AlphaFoldDB" id="A0A5S9N5H0"/>
<evidence type="ECO:0000313" key="4">
    <source>
        <dbReference type="Proteomes" id="UP000441399"/>
    </source>
</evidence>
<dbReference type="Proteomes" id="UP000434580">
    <property type="component" value="Unassembled WGS sequence"/>
</dbReference>
<dbReference type="InterPro" id="IPR008312">
    <property type="entry name" value="T6SS_TssB1"/>
</dbReference>
<accession>A0A5S9N5H0</accession>
<dbReference type="NCBIfam" id="TIGR03358">
    <property type="entry name" value="VI_chp_5"/>
    <property type="match status" value="1"/>
</dbReference>
<dbReference type="PIRSF" id="PIRSF028301">
    <property type="entry name" value="UCP028301"/>
    <property type="match status" value="1"/>
</dbReference>